<dbReference type="PANTHER" id="PTHR13439">
    <property type="entry name" value="CT120 PROTEIN"/>
    <property type="match status" value="1"/>
</dbReference>
<dbReference type="AlphaFoldDB" id="G8ZWY7"/>
<dbReference type="FunCoup" id="G8ZWY7">
    <property type="interactions" value="91"/>
</dbReference>
<dbReference type="eggNOG" id="KOG4561">
    <property type="taxonomic scope" value="Eukaryota"/>
</dbReference>
<keyword evidence="2 5" id="KW-0812">Transmembrane</keyword>
<feature type="domain" description="TLC" evidence="7">
    <location>
        <begin position="60"/>
        <end position="266"/>
    </location>
</feature>
<dbReference type="EMBL" id="HE616747">
    <property type="protein sequence ID" value="CCE93131.1"/>
    <property type="molecule type" value="Genomic_DNA"/>
</dbReference>
<dbReference type="Pfam" id="PF03798">
    <property type="entry name" value="TRAM_LAG1_CLN8"/>
    <property type="match status" value="1"/>
</dbReference>
<feature type="transmembrane region" description="Helical" evidence="6">
    <location>
        <begin position="236"/>
        <end position="262"/>
    </location>
</feature>
<dbReference type="SMART" id="SM00724">
    <property type="entry name" value="TLC"/>
    <property type="match status" value="1"/>
</dbReference>
<evidence type="ECO:0000256" key="5">
    <source>
        <dbReference type="PROSITE-ProRule" id="PRU00205"/>
    </source>
</evidence>
<protein>
    <recommendedName>
        <fullName evidence="7">TLC domain-containing protein</fullName>
    </recommendedName>
</protein>
<dbReference type="GeneID" id="11501670"/>
<evidence type="ECO:0000256" key="3">
    <source>
        <dbReference type="ARBA" id="ARBA00022989"/>
    </source>
</evidence>
<dbReference type="KEGG" id="tdl:TDEL_0F03200"/>
<dbReference type="PROSITE" id="PS50922">
    <property type="entry name" value="TLC"/>
    <property type="match status" value="1"/>
</dbReference>
<dbReference type="RefSeq" id="XP_003682342.1">
    <property type="nucleotide sequence ID" value="XM_003682294.1"/>
</dbReference>
<keyword evidence="4 5" id="KW-0472">Membrane</keyword>
<dbReference type="GO" id="GO:0005783">
    <property type="term" value="C:endoplasmic reticulum"/>
    <property type="evidence" value="ECO:0007669"/>
    <property type="project" value="TreeGrafter"/>
</dbReference>
<dbReference type="PANTHER" id="PTHR13439:SF6">
    <property type="entry name" value="AAR085WP"/>
    <property type="match status" value="1"/>
</dbReference>
<feature type="transmembrane region" description="Helical" evidence="6">
    <location>
        <begin position="24"/>
        <end position="49"/>
    </location>
</feature>
<keyword evidence="9" id="KW-1185">Reference proteome</keyword>
<evidence type="ECO:0000259" key="7">
    <source>
        <dbReference type="PROSITE" id="PS50922"/>
    </source>
</evidence>
<proteinExistence type="predicted"/>
<dbReference type="Proteomes" id="UP000005627">
    <property type="component" value="Chromosome 6"/>
</dbReference>
<dbReference type="OrthoDB" id="10266980at2759"/>
<accession>G8ZWY7</accession>
<gene>
    <name evidence="8" type="primary">TDEL0F03200</name>
    <name evidence="8" type="ORF">TDEL_0F03200</name>
</gene>
<evidence type="ECO:0000256" key="4">
    <source>
        <dbReference type="ARBA" id="ARBA00023136"/>
    </source>
</evidence>
<keyword evidence="3 6" id="KW-1133">Transmembrane helix</keyword>
<evidence type="ECO:0000256" key="2">
    <source>
        <dbReference type="ARBA" id="ARBA00022692"/>
    </source>
</evidence>
<organism evidence="8 9">
    <name type="scientific">Torulaspora delbrueckii</name>
    <name type="common">Yeast</name>
    <name type="synonym">Candida colliculosa</name>
    <dbReference type="NCBI Taxonomy" id="4950"/>
    <lineage>
        <taxon>Eukaryota</taxon>
        <taxon>Fungi</taxon>
        <taxon>Dikarya</taxon>
        <taxon>Ascomycota</taxon>
        <taxon>Saccharomycotina</taxon>
        <taxon>Saccharomycetes</taxon>
        <taxon>Saccharomycetales</taxon>
        <taxon>Saccharomycetaceae</taxon>
        <taxon>Torulaspora</taxon>
    </lineage>
</organism>
<evidence type="ECO:0000313" key="8">
    <source>
        <dbReference type="EMBL" id="CCE93131.1"/>
    </source>
</evidence>
<evidence type="ECO:0000256" key="1">
    <source>
        <dbReference type="ARBA" id="ARBA00004141"/>
    </source>
</evidence>
<dbReference type="InParanoid" id="G8ZWY7"/>
<evidence type="ECO:0000313" key="9">
    <source>
        <dbReference type="Proteomes" id="UP000005627"/>
    </source>
</evidence>
<dbReference type="GO" id="GO:0055088">
    <property type="term" value="P:lipid homeostasis"/>
    <property type="evidence" value="ECO:0007669"/>
    <property type="project" value="TreeGrafter"/>
</dbReference>
<sequence>MWCRLLSKRGWIESSTILDNLHSIVYVALFYQVCFLLGKWFVFPVFVHWSHRKDEQKRRKLVHQSSVHFVSFIQSIVILYVAVECMWSENYRLEYPTALDRIFTSHRDTEVVCIFAVGYFTWDIYISTFYSTLPFVLHAVVSTLVFCIGLKPYIQYYAPVFLLFELSNPFLNIRWFAQRYLPRNNLVLNCLQTLNNITLLVVFFLARICWGWLQIGKLVYDFYQVHTDPRFLKLETLIIVGGNLVLDVLNVVWFSTMVSIAIKTICNKNNK</sequence>
<dbReference type="GO" id="GO:0016020">
    <property type="term" value="C:membrane"/>
    <property type="evidence" value="ECO:0007669"/>
    <property type="project" value="UniProtKB-SubCell"/>
</dbReference>
<comment type="subcellular location">
    <subcellularLocation>
        <location evidence="1">Membrane</location>
        <topology evidence="1">Multi-pass membrane protein</topology>
    </subcellularLocation>
</comment>
<feature type="transmembrane region" description="Helical" evidence="6">
    <location>
        <begin position="156"/>
        <end position="177"/>
    </location>
</feature>
<reference evidence="8 9" key="1">
    <citation type="journal article" date="2011" name="Proc. Natl. Acad. Sci. U.S.A.">
        <title>Evolutionary erosion of yeast sex chromosomes by mating-type switching accidents.</title>
        <authorList>
            <person name="Gordon J.L."/>
            <person name="Armisen D."/>
            <person name="Proux-Wera E."/>
            <person name="Oheigeartaigh S.S."/>
            <person name="Byrne K.P."/>
            <person name="Wolfe K.H."/>
        </authorList>
    </citation>
    <scope>NUCLEOTIDE SEQUENCE [LARGE SCALE GENOMIC DNA]</scope>
    <source>
        <strain evidence="9">ATCC 10662 / CBS 1146 / NBRC 0425 / NCYC 2629 / NRRL Y-866</strain>
    </source>
</reference>
<dbReference type="InterPro" id="IPR006634">
    <property type="entry name" value="TLC-dom"/>
</dbReference>
<dbReference type="GO" id="GO:0071618">
    <property type="term" value="F:lysophosphatidylethanolamine acyltransferase activity"/>
    <property type="evidence" value="ECO:0007669"/>
    <property type="project" value="EnsemblFungi"/>
</dbReference>
<dbReference type="InterPro" id="IPR050846">
    <property type="entry name" value="TLCD"/>
</dbReference>
<name>G8ZWY7_TORDE</name>
<feature type="transmembrane region" description="Helical" evidence="6">
    <location>
        <begin position="197"/>
        <end position="215"/>
    </location>
</feature>
<feature type="transmembrane region" description="Helical" evidence="6">
    <location>
        <begin position="61"/>
        <end position="83"/>
    </location>
</feature>
<dbReference type="HOGENOM" id="CLU_034597_0_1_1"/>
<evidence type="ECO:0000256" key="6">
    <source>
        <dbReference type="SAM" id="Phobius"/>
    </source>
</evidence>
<dbReference type="GO" id="GO:0036152">
    <property type="term" value="P:phosphatidylethanolamine acyl-chain remodeling"/>
    <property type="evidence" value="ECO:0007669"/>
    <property type="project" value="EnsemblFungi"/>
</dbReference>